<protein>
    <recommendedName>
        <fullName evidence="1">Soluble ligand binding domain-containing protein</fullName>
    </recommendedName>
</protein>
<evidence type="ECO:0000313" key="2">
    <source>
        <dbReference type="EMBL" id="GII22826.1"/>
    </source>
</evidence>
<feature type="domain" description="Soluble ligand binding" evidence="1">
    <location>
        <begin position="109"/>
        <end position="161"/>
    </location>
</feature>
<proteinExistence type="predicted"/>
<dbReference type="Pfam" id="PF10531">
    <property type="entry name" value="SLBB"/>
    <property type="match status" value="1"/>
</dbReference>
<dbReference type="GO" id="GO:0015627">
    <property type="term" value="C:type II protein secretion system complex"/>
    <property type="evidence" value="ECO:0007669"/>
    <property type="project" value="TreeGrafter"/>
</dbReference>
<keyword evidence="3" id="KW-1185">Reference proteome</keyword>
<dbReference type="AlphaFoldDB" id="A0A8J3TCF5"/>
<dbReference type="PANTHER" id="PTHR21180:SF32">
    <property type="entry name" value="ENDONUCLEASE_EXONUCLEASE_PHOSPHATASE FAMILY DOMAIN-CONTAINING PROTEIN 1"/>
    <property type="match status" value="1"/>
</dbReference>
<dbReference type="PANTHER" id="PTHR21180">
    <property type="entry name" value="ENDONUCLEASE/EXONUCLEASE/PHOSPHATASE FAMILY DOMAIN-CONTAINING PROTEIN 1"/>
    <property type="match status" value="1"/>
</dbReference>
<reference evidence="2" key="1">
    <citation type="submission" date="2021-01" db="EMBL/GenBank/DDBJ databases">
        <title>Whole genome shotgun sequence of Planosporangium mesophilum NBRC 109066.</title>
        <authorList>
            <person name="Komaki H."/>
            <person name="Tamura T."/>
        </authorList>
    </citation>
    <scope>NUCLEOTIDE SEQUENCE</scope>
    <source>
        <strain evidence="2">NBRC 109066</strain>
    </source>
</reference>
<evidence type="ECO:0000313" key="3">
    <source>
        <dbReference type="Proteomes" id="UP000599074"/>
    </source>
</evidence>
<evidence type="ECO:0000259" key="1">
    <source>
        <dbReference type="Pfam" id="PF10531"/>
    </source>
</evidence>
<organism evidence="2 3">
    <name type="scientific">Planosporangium mesophilum</name>
    <dbReference type="NCBI Taxonomy" id="689768"/>
    <lineage>
        <taxon>Bacteria</taxon>
        <taxon>Bacillati</taxon>
        <taxon>Actinomycetota</taxon>
        <taxon>Actinomycetes</taxon>
        <taxon>Micromonosporales</taxon>
        <taxon>Micromonosporaceae</taxon>
        <taxon>Planosporangium</taxon>
    </lineage>
</organism>
<dbReference type="InterPro" id="IPR019554">
    <property type="entry name" value="Soluble_ligand-bd"/>
</dbReference>
<comment type="caution">
    <text evidence="2">The sequence shown here is derived from an EMBL/GenBank/DDBJ whole genome shotgun (WGS) entry which is preliminary data.</text>
</comment>
<dbReference type="SUPFAM" id="SSF142984">
    <property type="entry name" value="Nqo1 middle domain-like"/>
    <property type="match status" value="1"/>
</dbReference>
<sequence>MFPSHRDAAADEVRERFVRVVGLPEDEELVSPASPVTTAPPPAPAGLRGALGALDPGRRGVRALVAVAVVAVAVAGFLTWRARPQVEPVAAARPEPSAAASPSGSGVVVIAVTGRVRRPGLVRLPAGARVADAIDAAGGILPDTDLSFVNLARKLADGELVAIGVTPPPGVAAEQGAPGATAAGPLNLNTATAAQFEALPGIGPVLAQHILEYRTKHGPFRSVDELRQVDGLGGARFNQIKPLVTV</sequence>
<gene>
    <name evidence="2" type="ORF">Pme01_24230</name>
</gene>
<dbReference type="Pfam" id="PF12836">
    <property type="entry name" value="HHH_3"/>
    <property type="match status" value="1"/>
</dbReference>
<dbReference type="EMBL" id="BOON01000021">
    <property type="protein sequence ID" value="GII22826.1"/>
    <property type="molecule type" value="Genomic_DNA"/>
</dbReference>
<dbReference type="SUPFAM" id="SSF47781">
    <property type="entry name" value="RuvA domain 2-like"/>
    <property type="match status" value="1"/>
</dbReference>
<dbReference type="Proteomes" id="UP000599074">
    <property type="component" value="Unassembled WGS sequence"/>
</dbReference>
<accession>A0A8J3TCF5</accession>
<dbReference type="RefSeq" id="WP_168115622.1">
    <property type="nucleotide sequence ID" value="NZ_BOON01000021.1"/>
</dbReference>
<dbReference type="InterPro" id="IPR051675">
    <property type="entry name" value="Endo/Exo/Phosphatase_dom_1"/>
</dbReference>
<dbReference type="Gene3D" id="3.10.560.10">
    <property type="entry name" value="Outer membrane lipoprotein wza domain like"/>
    <property type="match status" value="1"/>
</dbReference>
<dbReference type="Gene3D" id="1.10.150.320">
    <property type="entry name" value="Photosystem II 12 kDa extrinsic protein"/>
    <property type="match status" value="1"/>
</dbReference>
<dbReference type="GO" id="GO:0015628">
    <property type="term" value="P:protein secretion by the type II secretion system"/>
    <property type="evidence" value="ECO:0007669"/>
    <property type="project" value="TreeGrafter"/>
</dbReference>
<name>A0A8J3TCF5_9ACTN</name>
<dbReference type="InterPro" id="IPR010994">
    <property type="entry name" value="RuvA_2-like"/>
</dbReference>